<evidence type="ECO:0000313" key="2">
    <source>
        <dbReference type="Proteomes" id="UP000002745"/>
    </source>
</evidence>
<dbReference type="STRING" id="582402.Hbal_1159"/>
<sequence length="106" mass="12425">MRINKKLVTFNHPFLLDEIEQELPAGNYTIETEEEKIEGSTFLAYRTLNTILVYRPQHSRKTHIQYWEISAHSLSLALERDVKLTQEEHSQNSIYNLANKIGSQHD</sequence>
<name>C6XI25_HIRBI</name>
<protein>
    <submittedName>
        <fullName evidence="1">Uncharacterized protein</fullName>
    </submittedName>
</protein>
<dbReference type="EMBL" id="CP001678">
    <property type="protein sequence ID" value="ACT58851.1"/>
    <property type="molecule type" value="Genomic_DNA"/>
</dbReference>
<keyword evidence="2" id="KW-1185">Reference proteome</keyword>
<dbReference type="eggNOG" id="ENOG50315CF">
    <property type="taxonomic scope" value="Bacteria"/>
</dbReference>
<accession>C6XI25</accession>
<proteinExistence type="predicted"/>
<dbReference type="HOGENOM" id="CLU_165561_0_0_5"/>
<dbReference type="Proteomes" id="UP000002745">
    <property type="component" value="Chromosome"/>
</dbReference>
<evidence type="ECO:0000313" key="1">
    <source>
        <dbReference type="EMBL" id="ACT58851.1"/>
    </source>
</evidence>
<dbReference type="AlphaFoldDB" id="C6XI25"/>
<reference evidence="2" key="1">
    <citation type="journal article" date="2011" name="J. Bacteriol.">
        <title>Genome sequences of eight morphologically diverse alphaproteobacteria.</title>
        <authorList>
            <consortium name="US DOE Joint Genome Institute"/>
            <person name="Brown P.J."/>
            <person name="Kysela D.T."/>
            <person name="Buechlein A."/>
            <person name="Hemmerich C."/>
            <person name="Brun Y.V."/>
        </authorList>
    </citation>
    <scope>NUCLEOTIDE SEQUENCE [LARGE SCALE GENOMIC DNA]</scope>
    <source>
        <strain evidence="2">ATCC 49814 / DSM 5838 / IFAM 1418</strain>
    </source>
</reference>
<gene>
    <name evidence="1" type="ordered locus">Hbal_1159</name>
</gene>
<dbReference type="KEGG" id="hba:Hbal_1159"/>
<organism evidence="1 2">
    <name type="scientific">Hirschia baltica (strain ATCC 49814 / DSM 5838 / IFAM 1418)</name>
    <dbReference type="NCBI Taxonomy" id="582402"/>
    <lineage>
        <taxon>Bacteria</taxon>
        <taxon>Pseudomonadati</taxon>
        <taxon>Pseudomonadota</taxon>
        <taxon>Alphaproteobacteria</taxon>
        <taxon>Hyphomonadales</taxon>
        <taxon>Hyphomonadaceae</taxon>
        <taxon>Hirschia</taxon>
    </lineage>
</organism>